<dbReference type="InterPro" id="IPR001584">
    <property type="entry name" value="Integrase_cat-core"/>
</dbReference>
<dbReference type="InterPro" id="IPR000477">
    <property type="entry name" value="RT_dom"/>
</dbReference>
<dbReference type="Gene3D" id="2.40.70.10">
    <property type="entry name" value="Acid Proteases"/>
    <property type="match status" value="1"/>
</dbReference>
<dbReference type="InterPro" id="IPR043502">
    <property type="entry name" value="DNA/RNA_pol_sf"/>
</dbReference>
<dbReference type="InterPro" id="IPR021109">
    <property type="entry name" value="Peptidase_aspartic_dom_sf"/>
</dbReference>
<dbReference type="SUPFAM" id="SSF53098">
    <property type="entry name" value="Ribonuclease H-like"/>
    <property type="match status" value="1"/>
</dbReference>
<dbReference type="EMBL" id="CAACVG010012491">
    <property type="protein sequence ID" value="VEN60332.1"/>
    <property type="molecule type" value="Genomic_DNA"/>
</dbReference>
<protein>
    <recommendedName>
        <fullName evidence="2">Integrase catalytic domain-containing protein</fullName>
    </recommendedName>
</protein>
<dbReference type="PANTHER" id="PTHR47331">
    <property type="entry name" value="PHD-TYPE DOMAIN-CONTAINING PROTEIN"/>
    <property type="match status" value="1"/>
</dbReference>
<dbReference type="Pfam" id="PF03564">
    <property type="entry name" value="DUF1759"/>
    <property type="match status" value="1"/>
</dbReference>
<evidence type="ECO:0000313" key="4">
    <source>
        <dbReference type="Proteomes" id="UP000410492"/>
    </source>
</evidence>
<dbReference type="SUPFAM" id="SSF56672">
    <property type="entry name" value="DNA/RNA polymerases"/>
    <property type="match status" value="1"/>
</dbReference>
<dbReference type="Gene3D" id="3.30.420.10">
    <property type="entry name" value="Ribonuclease H-like superfamily/Ribonuclease H"/>
    <property type="match status" value="1"/>
</dbReference>
<sequence length="1731" mass="199207">MTELEVYKNQRKTLKGSLTRQKTSFDHLNKDNLDTATIYELEVRLTRIESIWNEFNEVQTLIESIELSHDDEVHRQEFEDKYFKLVGQINSVIRKHNLEPEIRLEQGSVVNSGSAVANTVNNLVKLPPIKIPTFDGQYHNWLEFKDSFLSLVDSNESLTDIQRFYYLKTSLEKDVLTTIKSIEVTANNYQVAWQFLVDRYENKRLIIFNHIKAIMEHPHIVKESHLELRNLYDGVTKHLRSLKSLGEKTDEWDSLIIYIMSSKFDNTTRRDWEDFRYEGNLPTMADLHVFLKKKCEVLEKLDLTRNAKQTDKGKLPVPMNKRLHTSNSFASTGTGLKCFYCTEPHSIFKCDSFLKLSKAERISAAKRLNLCLNCLRSSHPTWRCKLSKCHTCKRAHNTMLHLDDKPADSGTADRPTETPESHASVSGVYCGNVLKANSHVLLSTTKLYVENVKNNLISCRALLDSGSQSNFITERFCKQLGLQSRKVNHAIKGVGQTLTNINKTVDLLIKSNCTEFSLKISCLVIPTITDKLPSVYFDKSDLNIPEDVNLADPDFNIPNDIDLLLGSDVFWSALCLGQRKLGKEKPMLQKTYFGWVIAGNLVPTVCNNTTISCLSINKTVTTELNISLDKQVEKFWNVEEISDSKNNNSAEDNYCESYFRETTRRDTSGKFVVHIPFKNSVMDLGDSREMALKRFASIERKLSKDNNLKAEYIKFMKEYHELEHMVECNEENENKGYYLPHHIITKSSSLTTKYRVVFDASAKTTTGLSLNDTQFVGPTLQQDLFSILVRFRKHKYVMTGDVSKMYRRILVSEDQTTYQKIFWRSDVSQPIQCYKLRTVTYGTASAPYLAIRCLIELANENENKYPLASTVIKRDFYIDDILTGADTKEQILQLQQEVTDILTSGGFPLRKWLCNDKELLAKFKTPDQVDVNILELGENEQNKTLGIYWNAHYDLIQYNINLESLSSVNRLTKRGVLSDICQVFDPFGLVSCIIVNAKLLVQKMWSRKLEWDEELPNDLKETWSNFRQDLKNIIHLKIPRQAAISQYLTIECHGFCDASEVAYAACIFIRCTFDNQEPVSNLLCAKSRIAPLKQISLPRLELCAAVLVANLMNKTVQAIDIQFNQYYLWTDSTITLAWIQGEPKRWKTFVANRVSEIQSLTHIEDWRHVLSEDNPADILSRGTTVELLNNCQLWWHGPFWFSDKDLKYYNEPFHNDVDIPEKRNMVVLTAYSENNDILELINKFSNLNKIIRIVAYVQRFLNKIKHKNKDNLSPVFSPVEIDDALTCLIIQVQKSCFPEEYHALINNKELKNSSKLLSLRPFIKDRVMRVGGRLRNANKQYDKKYPIILPKGHRLTYLILRNEHVRLLHCGVQNLLCSVREKYWPVSGRNACKGVVNNCVTCFKAAPRDMNYLMGDLPDVRVNNYLPFQNVGIDYGGPFYLKDRKGRGAKINKIYICLFICMCVKAVHIEVVSELTTEAFLAALKRFGSRRGLPNHIYSDNGTNFVGANNSLKEIYEFLQLNSDQIGNNLAIQHVHWHFIPARSPSFGGIWEAGIKSAKFHIKRVIGNQYLTFEEFVTVITQIEGILNSRPLCPLTNDSEDLSALTPAHFLIGRQLTTLPEHDLTDIPTNRLRNWQMLQAMTQHYWNRWNKEYLSELQTRMKWKKNCANMLTIGSLVLVKEDNVPSLDWRLGRIVELFPGKDGITRVCDVKVRGGVIRRALNRLCALPTET</sequence>
<dbReference type="InterPro" id="IPR036397">
    <property type="entry name" value="RNaseH_sf"/>
</dbReference>
<accession>A0A653DLF8</accession>
<dbReference type="PROSITE" id="PS50994">
    <property type="entry name" value="INTEGRASE"/>
    <property type="match status" value="1"/>
</dbReference>
<feature type="domain" description="Integrase catalytic" evidence="2">
    <location>
        <begin position="1423"/>
        <end position="1615"/>
    </location>
</feature>
<evidence type="ECO:0000313" key="3">
    <source>
        <dbReference type="EMBL" id="VEN60332.1"/>
    </source>
</evidence>
<name>A0A653DLF8_CALMS</name>
<reference evidence="3 4" key="1">
    <citation type="submission" date="2019-01" db="EMBL/GenBank/DDBJ databases">
        <authorList>
            <person name="Sayadi A."/>
        </authorList>
    </citation>
    <scope>NUCLEOTIDE SEQUENCE [LARGE SCALE GENOMIC DNA]</scope>
</reference>
<dbReference type="Pfam" id="PF18701">
    <property type="entry name" value="DUF5641"/>
    <property type="match status" value="1"/>
</dbReference>
<evidence type="ECO:0000256" key="1">
    <source>
        <dbReference type="SAM" id="MobiDB-lite"/>
    </source>
</evidence>
<organism evidence="3 4">
    <name type="scientific">Callosobruchus maculatus</name>
    <name type="common">Southern cowpea weevil</name>
    <name type="synonym">Pulse bruchid</name>
    <dbReference type="NCBI Taxonomy" id="64391"/>
    <lineage>
        <taxon>Eukaryota</taxon>
        <taxon>Metazoa</taxon>
        <taxon>Ecdysozoa</taxon>
        <taxon>Arthropoda</taxon>
        <taxon>Hexapoda</taxon>
        <taxon>Insecta</taxon>
        <taxon>Pterygota</taxon>
        <taxon>Neoptera</taxon>
        <taxon>Endopterygota</taxon>
        <taxon>Coleoptera</taxon>
        <taxon>Polyphaga</taxon>
        <taxon>Cucujiformia</taxon>
        <taxon>Chrysomeloidea</taxon>
        <taxon>Chrysomelidae</taxon>
        <taxon>Bruchinae</taxon>
        <taxon>Bruchini</taxon>
        <taxon>Callosobruchus</taxon>
    </lineage>
</organism>
<dbReference type="CDD" id="cd00303">
    <property type="entry name" value="retropepsin_like"/>
    <property type="match status" value="1"/>
</dbReference>
<dbReference type="Pfam" id="PF17921">
    <property type="entry name" value="Integrase_H2C2"/>
    <property type="match status" value="1"/>
</dbReference>
<dbReference type="InterPro" id="IPR041588">
    <property type="entry name" value="Integrase_H2C2"/>
</dbReference>
<keyword evidence="4" id="KW-1185">Reference proteome</keyword>
<dbReference type="Proteomes" id="UP000410492">
    <property type="component" value="Unassembled WGS sequence"/>
</dbReference>
<dbReference type="OrthoDB" id="6761177at2759"/>
<dbReference type="PANTHER" id="PTHR47331:SF1">
    <property type="entry name" value="GAG-LIKE PROTEIN"/>
    <property type="match status" value="1"/>
</dbReference>
<dbReference type="InterPro" id="IPR008042">
    <property type="entry name" value="Retrotrans_Pao"/>
</dbReference>
<dbReference type="GO" id="GO:0071897">
    <property type="term" value="P:DNA biosynthetic process"/>
    <property type="evidence" value="ECO:0007669"/>
    <property type="project" value="UniProtKB-ARBA"/>
</dbReference>
<dbReference type="GO" id="GO:0003676">
    <property type="term" value="F:nucleic acid binding"/>
    <property type="evidence" value="ECO:0007669"/>
    <property type="project" value="InterPro"/>
</dbReference>
<dbReference type="Pfam" id="PF05380">
    <property type="entry name" value="Peptidase_A17"/>
    <property type="match status" value="1"/>
</dbReference>
<evidence type="ECO:0000259" key="2">
    <source>
        <dbReference type="PROSITE" id="PS50994"/>
    </source>
</evidence>
<gene>
    <name evidence="3" type="ORF">CALMAC_LOCUS18067</name>
</gene>
<dbReference type="GO" id="GO:0042575">
    <property type="term" value="C:DNA polymerase complex"/>
    <property type="evidence" value="ECO:0007669"/>
    <property type="project" value="UniProtKB-ARBA"/>
</dbReference>
<dbReference type="GO" id="GO:0015074">
    <property type="term" value="P:DNA integration"/>
    <property type="evidence" value="ECO:0007669"/>
    <property type="project" value="InterPro"/>
</dbReference>
<dbReference type="InterPro" id="IPR012337">
    <property type="entry name" value="RNaseH-like_sf"/>
</dbReference>
<dbReference type="InterPro" id="IPR005312">
    <property type="entry name" value="DUF1759"/>
</dbReference>
<dbReference type="InterPro" id="IPR040676">
    <property type="entry name" value="DUF5641"/>
</dbReference>
<feature type="region of interest" description="Disordered" evidence="1">
    <location>
        <begin position="403"/>
        <end position="423"/>
    </location>
</feature>
<dbReference type="Pfam" id="PF00078">
    <property type="entry name" value="RVT_1"/>
    <property type="match status" value="1"/>
</dbReference>
<proteinExistence type="predicted"/>